<evidence type="ECO:0000256" key="2">
    <source>
        <dbReference type="ARBA" id="ARBA00022448"/>
    </source>
</evidence>
<feature type="transmembrane region" description="Helical" evidence="12">
    <location>
        <begin position="1219"/>
        <end position="1236"/>
    </location>
</feature>
<keyword evidence="5" id="KW-0851">Voltage-gated channel</keyword>
<dbReference type="GO" id="GO:0001518">
    <property type="term" value="C:voltage-gated sodium channel complex"/>
    <property type="evidence" value="ECO:0007669"/>
    <property type="project" value="TreeGrafter"/>
</dbReference>
<dbReference type="GO" id="GO:0005248">
    <property type="term" value="F:voltage-gated sodium channel activity"/>
    <property type="evidence" value="ECO:0007669"/>
    <property type="project" value="TreeGrafter"/>
</dbReference>
<accession>A0A1Q9D3P0</accession>
<dbReference type="FunFam" id="1.20.120.350:FF:000009">
    <property type="entry name" value="Voltage-dependent T-type calcium channel subunit alpha"/>
    <property type="match status" value="1"/>
</dbReference>
<feature type="region of interest" description="Disordered" evidence="11">
    <location>
        <begin position="103"/>
        <end position="125"/>
    </location>
</feature>
<evidence type="ECO:0000256" key="9">
    <source>
        <dbReference type="ARBA" id="ARBA00023180"/>
    </source>
</evidence>
<feature type="transmembrane region" description="Helical" evidence="12">
    <location>
        <begin position="565"/>
        <end position="585"/>
    </location>
</feature>
<evidence type="ECO:0000313" key="15">
    <source>
        <dbReference type="Proteomes" id="UP000186817"/>
    </source>
</evidence>
<name>A0A1Q9D3P0_SYMMI</name>
<dbReference type="Proteomes" id="UP000186817">
    <property type="component" value="Unassembled WGS sequence"/>
</dbReference>
<dbReference type="InterPro" id="IPR005821">
    <property type="entry name" value="Ion_trans_dom"/>
</dbReference>
<sequence length="1237" mass="136701">MYRVQDAYDFVVMASGMDASVHTSTSENVLFTITQHLPLEGCHALLLLADTGALLRLKLWSTCHVDCSNLSTVQFFSCSPAQLTSFFLLNVALAVVDEARADFDEEEASEEEESNEKDGGEDDEAGAGAKWVITMMMESFPPPGAPQQEEEEEDRRYFSNPVTAFDGVIVITSVVQGLLLDCSFARCALGKLARLQRCGRCPEQTGQPLAVFQGARAVIESKHLIKTGRLVLYICTLMVQTFFATEFHFNDPDSFDFAASLESRVVTNPGEFWCPGTENEKEAAYRQDCIPRANFDTFLWALVTIFQIMTGENWNTVMYAGMRAAGLFLSMLMSKFDHVQDSLNQQEDLRREHTVKRPAMLERAWDVIACCPKPASSRVLHSAKSMAESLSSFKRSLTERDTWPVGYAWPDASVLMFGPGLSGAVLGRSRTEGTRSLITSFCYASWCPRYVTMAMDSPLADPKESLTIFLRGADEVFAIIFIGEMVIKLLALGLIWGEDAYLKSAWNWLDGVVVMVSIINMASASSTGFLKTLRILRQSHGEETPPQHGAFRPLRVISRNENLKVVARALPLFLLIFALFGLSYLNGTFLMCDLATEPGLAKELGQAGNTTACPGSHYVARALWASALTMTEELPAACGIAYVDQMSPAPSVLQRSDGRFGRAVESGDSTYICNHNNLHVAPYFCVDACGGHAPGAQCESCKYECEAQCRCPEFCEGLIRDAALCLEQGSRLTLFEISTTEGWVDVMYSAADSVQPYVAWRQFIINLSVGVIVDKFMSMKQSNTAVMLTEPQKNWVNSIMSLYSRRQIVNLMDLHEKPWLRRKCYELVSSEFFETSIMGAIVINTLFLAAKITPTPFPEWETFLETVNYVRITACAKMVANGMSSMRGICILAHSSTHGCAKFCAEIFAGIFTVECVLKIFALRTNYWGSALRVKTICAKKACKFACSGDRWNCFDFTCVATIVGIVVSRASNVAPAEEGGFMTKVFAAAAQGCTAALVAAILSAMCEPLVNRLLVKRMTVAQAYSEVTFSLVANFFLTTFPTNMLKFPVFEVINRAMMYTSLSPGVSGFISGWLFCTIMLPVTNYRFRKSMGWEIKASLLYQAYIPTVARDIIYGWARGLAGPRIQDALAPTTFTHKAMVFGLTIWASCIISSPCNEWRGYTLQPPDKKLPFNIYFKPINYARSTGIGSTIMGVALCFGMLVTPYAEEAFAYMKEHTAIAMAVVAVLIIVIVAFSK</sequence>
<evidence type="ECO:0000256" key="3">
    <source>
        <dbReference type="ARBA" id="ARBA00022692"/>
    </source>
</evidence>
<feature type="domain" description="Ion transport" evidence="13">
    <location>
        <begin position="132"/>
        <end position="328"/>
    </location>
</feature>
<dbReference type="PANTHER" id="PTHR10037">
    <property type="entry name" value="VOLTAGE-GATED CATION CHANNEL CALCIUM AND SODIUM"/>
    <property type="match status" value="1"/>
</dbReference>
<dbReference type="PANTHER" id="PTHR10037:SF137">
    <property type="entry name" value="VOLTAGE-DEPENDENT T-TYPE CALCIUM CHANNEL SUBUNIT ALPHA"/>
    <property type="match status" value="1"/>
</dbReference>
<dbReference type="InterPro" id="IPR043203">
    <property type="entry name" value="VGCC_Ca_Na"/>
</dbReference>
<keyword evidence="3 12" id="KW-0812">Transmembrane</keyword>
<feature type="transmembrane region" description="Helical" evidence="12">
    <location>
        <begin position="1058"/>
        <end position="1083"/>
    </location>
</feature>
<feature type="transmembrane region" description="Helical" evidence="12">
    <location>
        <begin position="476"/>
        <end position="496"/>
    </location>
</feature>
<evidence type="ECO:0000259" key="13">
    <source>
        <dbReference type="Pfam" id="PF00520"/>
    </source>
</evidence>
<keyword evidence="7" id="KW-0406">Ion transport</keyword>
<evidence type="ECO:0000256" key="12">
    <source>
        <dbReference type="SAM" id="Phobius"/>
    </source>
</evidence>
<feature type="transmembrane region" description="Helical" evidence="12">
    <location>
        <begin position="1019"/>
        <end position="1038"/>
    </location>
</feature>
<organism evidence="14 15">
    <name type="scientific">Symbiodinium microadriaticum</name>
    <name type="common">Dinoflagellate</name>
    <name type="synonym">Zooxanthella microadriatica</name>
    <dbReference type="NCBI Taxonomy" id="2951"/>
    <lineage>
        <taxon>Eukaryota</taxon>
        <taxon>Sar</taxon>
        <taxon>Alveolata</taxon>
        <taxon>Dinophyceae</taxon>
        <taxon>Suessiales</taxon>
        <taxon>Symbiodiniaceae</taxon>
        <taxon>Symbiodinium</taxon>
    </lineage>
</organism>
<reference evidence="14 15" key="1">
    <citation type="submission" date="2016-02" db="EMBL/GenBank/DDBJ databases">
        <title>Genome analysis of coral dinoflagellate symbionts highlights evolutionary adaptations to a symbiotic lifestyle.</title>
        <authorList>
            <person name="Aranda M."/>
            <person name="Li Y."/>
            <person name="Liew Y.J."/>
            <person name="Baumgarten S."/>
            <person name="Simakov O."/>
            <person name="Wilson M."/>
            <person name="Piel J."/>
            <person name="Ashoor H."/>
            <person name="Bougouffa S."/>
            <person name="Bajic V.B."/>
            <person name="Ryu T."/>
            <person name="Ravasi T."/>
            <person name="Bayer T."/>
            <person name="Micklem G."/>
            <person name="Kim H."/>
            <person name="Bhak J."/>
            <person name="Lajeunesse T.C."/>
            <person name="Voolstra C.R."/>
        </authorList>
    </citation>
    <scope>NUCLEOTIDE SEQUENCE [LARGE SCALE GENOMIC DNA]</scope>
    <source>
        <strain evidence="14 15">CCMP2467</strain>
    </source>
</reference>
<dbReference type="Gene3D" id="1.10.287.70">
    <property type="match status" value="2"/>
</dbReference>
<evidence type="ECO:0000256" key="7">
    <source>
        <dbReference type="ARBA" id="ARBA00023065"/>
    </source>
</evidence>
<feature type="domain" description="Ion transport" evidence="13">
    <location>
        <begin position="441"/>
        <end position="590"/>
    </location>
</feature>
<evidence type="ECO:0000313" key="14">
    <source>
        <dbReference type="EMBL" id="OLP89746.1"/>
    </source>
</evidence>
<dbReference type="Gene3D" id="1.20.120.350">
    <property type="entry name" value="Voltage-gated potassium channels. Chain C"/>
    <property type="match status" value="2"/>
</dbReference>
<comment type="caution">
    <text evidence="14">The sequence shown here is derived from an EMBL/GenBank/DDBJ whole genome shotgun (WGS) entry which is preliminary data.</text>
</comment>
<evidence type="ECO:0000256" key="1">
    <source>
        <dbReference type="ARBA" id="ARBA00004141"/>
    </source>
</evidence>
<keyword evidence="10" id="KW-0407">Ion channel</keyword>
<gene>
    <name evidence="14" type="primary">CAC</name>
    <name evidence="14" type="ORF">AK812_SmicGene28760</name>
</gene>
<evidence type="ECO:0000256" key="4">
    <source>
        <dbReference type="ARBA" id="ARBA00022737"/>
    </source>
</evidence>
<dbReference type="SUPFAM" id="SSF81324">
    <property type="entry name" value="Voltage-gated potassium channels"/>
    <property type="match status" value="1"/>
</dbReference>
<comment type="subcellular location">
    <subcellularLocation>
        <location evidence="1">Membrane</location>
        <topology evidence="1">Multi-pass membrane protein</topology>
    </subcellularLocation>
</comment>
<evidence type="ECO:0000256" key="6">
    <source>
        <dbReference type="ARBA" id="ARBA00022989"/>
    </source>
</evidence>
<dbReference type="Pfam" id="PF00520">
    <property type="entry name" value="Ion_trans"/>
    <property type="match status" value="3"/>
</dbReference>
<protein>
    <submittedName>
        <fullName evidence="14">Voltage-dependent calcium channel type A subunit alpha-1</fullName>
    </submittedName>
</protein>
<keyword evidence="9" id="KW-0325">Glycoprotein</keyword>
<evidence type="ECO:0000256" key="8">
    <source>
        <dbReference type="ARBA" id="ARBA00023136"/>
    </source>
</evidence>
<keyword evidence="4" id="KW-0677">Repeat</keyword>
<keyword evidence="15" id="KW-1185">Reference proteome</keyword>
<keyword evidence="2" id="KW-0813">Transport</keyword>
<proteinExistence type="predicted"/>
<dbReference type="OrthoDB" id="193091at2759"/>
<dbReference type="InterPro" id="IPR027359">
    <property type="entry name" value="Volt_channel_dom_sf"/>
</dbReference>
<evidence type="ECO:0000256" key="5">
    <source>
        <dbReference type="ARBA" id="ARBA00022882"/>
    </source>
</evidence>
<feature type="transmembrane region" description="Helical" evidence="12">
    <location>
        <begin position="986"/>
        <end position="1007"/>
    </location>
</feature>
<feature type="transmembrane region" description="Helical" evidence="12">
    <location>
        <begin position="1187"/>
        <end position="1207"/>
    </location>
</feature>
<keyword evidence="6 12" id="KW-1133">Transmembrane helix</keyword>
<dbReference type="EMBL" id="LSRX01000746">
    <property type="protein sequence ID" value="OLP89746.1"/>
    <property type="molecule type" value="Genomic_DNA"/>
</dbReference>
<keyword evidence="8 12" id="KW-0472">Membrane</keyword>
<evidence type="ECO:0000256" key="11">
    <source>
        <dbReference type="SAM" id="MobiDB-lite"/>
    </source>
</evidence>
<feature type="transmembrane region" description="Helical" evidence="12">
    <location>
        <begin position="508"/>
        <end position="530"/>
    </location>
</feature>
<dbReference type="AlphaFoldDB" id="A0A1Q9D3P0"/>
<evidence type="ECO:0000256" key="10">
    <source>
        <dbReference type="ARBA" id="ARBA00023303"/>
    </source>
</evidence>
<feature type="domain" description="Ion transport" evidence="13">
    <location>
        <begin position="832"/>
        <end position="967"/>
    </location>
</feature>